<gene>
    <name evidence="3" type="ORF">FEM48_Zijuj03G0169600</name>
</gene>
<dbReference type="OrthoDB" id="1899721at2759"/>
<proteinExistence type="predicted"/>
<feature type="compositionally biased region" description="Acidic residues" evidence="2">
    <location>
        <begin position="442"/>
        <end position="457"/>
    </location>
</feature>
<feature type="region of interest" description="Disordered" evidence="2">
    <location>
        <begin position="418"/>
        <end position="457"/>
    </location>
</feature>
<dbReference type="SMR" id="A0A978VRI6"/>
<feature type="compositionally biased region" description="Basic and acidic residues" evidence="2">
    <location>
        <begin position="430"/>
        <end position="441"/>
    </location>
</feature>
<reference evidence="3" key="1">
    <citation type="journal article" date="2021" name="Front. Plant Sci.">
        <title>Chromosome-Scale Genome Assembly for Chinese Sour Jujube and Insights Into Its Genome Evolution and Domestication Signature.</title>
        <authorList>
            <person name="Shen L.-Y."/>
            <person name="Luo H."/>
            <person name="Wang X.-L."/>
            <person name="Wang X.-M."/>
            <person name="Qiu X.-J."/>
            <person name="Liu H."/>
            <person name="Zhou S.-S."/>
            <person name="Jia K.-H."/>
            <person name="Nie S."/>
            <person name="Bao Y.-T."/>
            <person name="Zhang R.-G."/>
            <person name="Yun Q.-Z."/>
            <person name="Chai Y.-H."/>
            <person name="Lu J.-Y."/>
            <person name="Li Y."/>
            <person name="Zhao S.-W."/>
            <person name="Mao J.-F."/>
            <person name="Jia S.-G."/>
            <person name="Mao Y.-M."/>
        </authorList>
    </citation>
    <scope>NUCLEOTIDE SEQUENCE</scope>
    <source>
        <strain evidence="3">AT0</strain>
        <tissue evidence="3">Leaf</tissue>
    </source>
</reference>
<dbReference type="AlphaFoldDB" id="A0A978VRI6"/>
<keyword evidence="1" id="KW-0175">Coiled coil</keyword>
<name>A0A978VRI6_ZIZJJ</name>
<accession>A0A978VRI6</accession>
<evidence type="ECO:0000313" key="3">
    <source>
        <dbReference type="EMBL" id="KAH7538161.1"/>
    </source>
</evidence>
<feature type="region of interest" description="Disordered" evidence="2">
    <location>
        <begin position="315"/>
        <end position="355"/>
    </location>
</feature>
<dbReference type="EMBL" id="JAEACU010000003">
    <property type="protein sequence ID" value="KAH7538161.1"/>
    <property type="molecule type" value="Genomic_DNA"/>
</dbReference>
<dbReference type="PANTHER" id="PTHR34380:SF1">
    <property type="entry name" value="OS01G0221300 PROTEIN"/>
    <property type="match status" value="1"/>
</dbReference>
<dbReference type="Proteomes" id="UP000813462">
    <property type="component" value="Unassembled WGS sequence"/>
</dbReference>
<organism evidence="3 4">
    <name type="scientific">Ziziphus jujuba var. spinosa</name>
    <dbReference type="NCBI Taxonomy" id="714518"/>
    <lineage>
        <taxon>Eukaryota</taxon>
        <taxon>Viridiplantae</taxon>
        <taxon>Streptophyta</taxon>
        <taxon>Embryophyta</taxon>
        <taxon>Tracheophyta</taxon>
        <taxon>Spermatophyta</taxon>
        <taxon>Magnoliopsida</taxon>
        <taxon>eudicotyledons</taxon>
        <taxon>Gunneridae</taxon>
        <taxon>Pentapetalae</taxon>
        <taxon>rosids</taxon>
        <taxon>fabids</taxon>
        <taxon>Rosales</taxon>
        <taxon>Rhamnaceae</taxon>
        <taxon>Paliureae</taxon>
        <taxon>Ziziphus</taxon>
    </lineage>
</organism>
<evidence type="ECO:0000256" key="2">
    <source>
        <dbReference type="SAM" id="MobiDB-lite"/>
    </source>
</evidence>
<evidence type="ECO:0000256" key="1">
    <source>
        <dbReference type="SAM" id="Coils"/>
    </source>
</evidence>
<protein>
    <submittedName>
        <fullName evidence="3">Uncharacterized protein</fullName>
    </submittedName>
</protein>
<evidence type="ECO:0000313" key="4">
    <source>
        <dbReference type="Proteomes" id="UP000813462"/>
    </source>
</evidence>
<dbReference type="PANTHER" id="PTHR34380">
    <property type="entry name" value="BNAA03G12380D PROTEIN"/>
    <property type="match status" value="1"/>
</dbReference>
<sequence length="623" mass="70107">MEETSIKGEMTSMELELEIQKRKSEYESLEAKFRELEFQKLNIEEKLKALKRENDELQGQVNCGKDEKGDCTREKGMENVVDLTEDDNLDEDKVFQLMIENNVLECEKKKAEREVKFWQEKFKELELRISHLNDRSISKGNEQPLAERREVGLSSENELQAGADLGYMLSKDEGADLVRFGEIGGKRNDNLQPAGFPYNETPCKQSNCIKGEEKGSHTESGVDYTICQKGRKQLIFKEETSPVKKMAPSTPGGIRPSSFGIINIADSDDDEPNNIHKQLPIDNQGSVKTAQLSDYSLGGNIGGEKEMTSENSLKGTIHDQNDEDDTDAGKGTNTLASTPKRKRASNFVVSESESDDDNIPICKLKRMRLQEIGQDHVGFDLNSNLAKATTSVNDNDIGTVTPPRRRLVALKNCRRKGRVERKSPFLTSETKTDRGVHTNKDSEDEEPDEVGSDVEDEGLDDFIVSSSDVSEGDYASSESQDLSDGSVDYREIISTLQRKKDHISKWNFEADMLAAFGKDPELCMKAVCALYRQQTSEEKICKGTLYSNQRGFSKFDAPRGTTLAFFLTDGDPEGDLKKSVQELQEYDPKAIKLCRTLATHYSKQLFEIYMNREDPFFLPDDAI</sequence>
<feature type="coiled-coil region" evidence="1">
    <location>
        <begin position="94"/>
        <end position="135"/>
    </location>
</feature>
<feature type="coiled-coil region" evidence="1">
    <location>
        <begin position="12"/>
        <end position="67"/>
    </location>
</feature>
<comment type="caution">
    <text evidence="3">The sequence shown here is derived from an EMBL/GenBank/DDBJ whole genome shotgun (WGS) entry which is preliminary data.</text>
</comment>